<sequence length="209" mass="24505">MIEIQQLVSLFFQSLASIIIGTSVAKNPVGINERMASADTKSKYKDEKLEYIYKNRSNFQLCNEERYFSNSQSEQYSQVYQISDTKYIIKFACNAIGYYGRGQNDVYLLYSIRDNGIDIGYIYARSLIYFNNGLRIWSYRLPYGAKNFDPETLTLRASAVKNGKGHEEEYVFENDEFKLTKYTELSIRRRINTETQQYELVQESEDIYP</sequence>
<protein>
    <submittedName>
        <fullName evidence="1">Uncharacterized protein</fullName>
    </submittedName>
</protein>
<dbReference type="Proteomes" id="UP001152872">
    <property type="component" value="Unassembled WGS sequence"/>
</dbReference>
<gene>
    <name evidence="1" type="ORF">FEV09_21005</name>
</gene>
<proteinExistence type="predicted"/>
<organism evidence="1 2">
    <name type="scientific">Pseudanabaena catenata USMAC16</name>
    <dbReference type="NCBI Taxonomy" id="1855837"/>
    <lineage>
        <taxon>Bacteria</taxon>
        <taxon>Bacillati</taxon>
        <taxon>Cyanobacteriota</taxon>
        <taxon>Cyanophyceae</taxon>
        <taxon>Pseudanabaenales</taxon>
        <taxon>Pseudanabaenaceae</taxon>
        <taxon>Pseudanabaena</taxon>
    </lineage>
</organism>
<accession>A0A9X4RJE4</accession>
<dbReference type="RefSeq" id="WP_009629228.1">
    <property type="nucleotide sequence ID" value="NZ_VBTY01000264.1"/>
</dbReference>
<comment type="caution">
    <text evidence="1">The sequence shown here is derived from an EMBL/GenBank/DDBJ whole genome shotgun (WGS) entry which is preliminary data.</text>
</comment>
<evidence type="ECO:0000313" key="1">
    <source>
        <dbReference type="EMBL" id="MDG3497023.1"/>
    </source>
</evidence>
<evidence type="ECO:0000313" key="2">
    <source>
        <dbReference type="Proteomes" id="UP001152872"/>
    </source>
</evidence>
<reference evidence="1" key="1">
    <citation type="submission" date="2019-05" db="EMBL/GenBank/DDBJ databases">
        <title>Whole genome sequencing of Pseudanabaena catenata USMAC16.</title>
        <authorList>
            <person name="Khan Z."/>
            <person name="Omar W.M."/>
            <person name="Convey P."/>
            <person name="Merican F."/>
            <person name="Najimudin N."/>
        </authorList>
    </citation>
    <scope>NUCLEOTIDE SEQUENCE</scope>
    <source>
        <strain evidence="1">USMAC16</strain>
    </source>
</reference>
<dbReference type="EMBL" id="VBTY01000264">
    <property type="protein sequence ID" value="MDG3497023.1"/>
    <property type="molecule type" value="Genomic_DNA"/>
</dbReference>
<name>A0A9X4RJE4_9CYAN</name>
<dbReference type="AlphaFoldDB" id="A0A9X4RJE4"/>
<keyword evidence="2" id="KW-1185">Reference proteome</keyword>